<comment type="similarity">
    <text evidence="1">Belongs to the N(4)/N(6)-methyltransferase family.</text>
</comment>
<dbReference type="Proteomes" id="UP000620075">
    <property type="component" value="Unassembled WGS sequence"/>
</dbReference>
<dbReference type="GO" id="GO:0008170">
    <property type="term" value="F:N-methyltransferase activity"/>
    <property type="evidence" value="ECO:0007669"/>
    <property type="project" value="InterPro"/>
</dbReference>
<gene>
    <name evidence="6" type="ORF">JF888_15670</name>
</gene>
<dbReference type="Pfam" id="PF01555">
    <property type="entry name" value="N6_N4_Mtase"/>
    <property type="match status" value="1"/>
</dbReference>
<evidence type="ECO:0000313" key="6">
    <source>
        <dbReference type="EMBL" id="MBJ7604594.1"/>
    </source>
</evidence>
<name>A0A934NF56_9BACT</name>
<dbReference type="SUPFAM" id="SSF53335">
    <property type="entry name" value="S-adenosyl-L-methionine-dependent methyltransferases"/>
    <property type="match status" value="1"/>
</dbReference>
<evidence type="ECO:0000256" key="4">
    <source>
        <dbReference type="SAM" id="MobiDB-lite"/>
    </source>
</evidence>
<evidence type="ECO:0000256" key="1">
    <source>
        <dbReference type="ARBA" id="ARBA00006594"/>
    </source>
</evidence>
<evidence type="ECO:0000259" key="5">
    <source>
        <dbReference type="Pfam" id="PF01555"/>
    </source>
</evidence>
<feature type="region of interest" description="Disordered" evidence="4">
    <location>
        <begin position="214"/>
        <end position="243"/>
    </location>
</feature>
<dbReference type="PROSITE" id="PS00092">
    <property type="entry name" value="N6_MTASE"/>
    <property type="match status" value="1"/>
</dbReference>
<keyword evidence="2" id="KW-0489">Methyltransferase</keyword>
<dbReference type="Gene3D" id="3.40.50.150">
    <property type="entry name" value="Vaccinia Virus protein VP39"/>
    <property type="match status" value="1"/>
</dbReference>
<comment type="caution">
    <text evidence="6">The sequence shown here is derived from an EMBL/GenBank/DDBJ whole genome shotgun (WGS) entry which is preliminary data.</text>
</comment>
<dbReference type="InterPro" id="IPR002052">
    <property type="entry name" value="DNA_methylase_N6_adenine_CS"/>
</dbReference>
<proteinExistence type="inferred from homology"/>
<evidence type="ECO:0000256" key="3">
    <source>
        <dbReference type="ARBA" id="ARBA00022679"/>
    </source>
</evidence>
<feature type="domain" description="DNA methylase N-4/N-6" evidence="5">
    <location>
        <begin position="97"/>
        <end position="217"/>
    </location>
</feature>
<dbReference type="GO" id="GO:0003677">
    <property type="term" value="F:DNA binding"/>
    <property type="evidence" value="ECO:0007669"/>
    <property type="project" value="InterPro"/>
</dbReference>
<sequence>MDDRRGMAPEHRGRLELTWTNKDQALLWSEDGAYRWVPPADYRVAEVRLLHDAGQVGEVGPATRRAADNLLIRGDALNALTSLARIPEFQRGSLGKVKLAYLDPPFNTQQAFEQYDDALEHSVWLTMMRDRLLQVRTLLAPSGTAWVHCDDSEQHRLRSVMDEVFGSSCYVATIVWRSSDNSNNDAKQFSTDHNYLLVYARSEDWVSDKLPPTSDQAAHFKNPDNDPRGPWFDGNPVNSPNPRENLRYTIVTPGGNRIPPPPNGWRWSEETLWRRIAEGEIRFNADETGIRRRTYLKDHQGLPASSLWVDLAETGHNRQAKSELKRLFPGRQDSRAVRDS</sequence>
<feature type="region of interest" description="Disordered" evidence="4">
    <location>
        <begin position="319"/>
        <end position="340"/>
    </location>
</feature>
<evidence type="ECO:0000256" key="2">
    <source>
        <dbReference type="ARBA" id="ARBA00022603"/>
    </source>
</evidence>
<evidence type="ECO:0000313" key="7">
    <source>
        <dbReference type="Proteomes" id="UP000620075"/>
    </source>
</evidence>
<accession>A0A934NF56</accession>
<reference evidence="6 7" key="1">
    <citation type="submission" date="2020-10" db="EMBL/GenBank/DDBJ databases">
        <title>Ca. Dormibacterota MAGs.</title>
        <authorList>
            <person name="Montgomery K."/>
        </authorList>
    </citation>
    <scope>NUCLEOTIDE SEQUENCE [LARGE SCALE GENOMIC DNA]</scope>
    <source>
        <strain evidence="6">SC8811_S16_3</strain>
    </source>
</reference>
<dbReference type="GO" id="GO:0032259">
    <property type="term" value="P:methylation"/>
    <property type="evidence" value="ECO:0007669"/>
    <property type="project" value="UniProtKB-KW"/>
</dbReference>
<keyword evidence="3" id="KW-0808">Transferase</keyword>
<dbReference type="InterPro" id="IPR029063">
    <property type="entry name" value="SAM-dependent_MTases_sf"/>
</dbReference>
<dbReference type="AlphaFoldDB" id="A0A934NF56"/>
<protein>
    <submittedName>
        <fullName evidence="6">Site-specific DNA-methyltransferase</fullName>
    </submittedName>
</protein>
<dbReference type="EMBL" id="JAEKNQ010000060">
    <property type="protein sequence ID" value="MBJ7604594.1"/>
    <property type="molecule type" value="Genomic_DNA"/>
</dbReference>
<dbReference type="InterPro" id="IPR002941">
    <property type="entry name" value="DNA_methylase_N4/N6"/>
</dbReference>
<organism evidence="6 7">
    <name type="scientific">Candidatus Dormiibacter inghamiae</name>
    <dbReference type="NCBI Taxonomy" id="3127013"/>
    <lineage>
        <taxon>Bacteria</taxon>
        <taxon>Bacillati</taxon>
        <taxon>Candidatus Dormiibacterota</taxon>
        <taxon>Candidatus Dormibacteria</taxon>
        <taxon>Candidatus Dormibacterales</taxon>
        <taxon>Candidatus Dormibacteraceae</taxon>
        <taxon>Candidatus Dormiibacter</taxon>
    </lineage>
</organism>